<feature type="transmembrane region" description="Helical" evidence="12">
    <location>
        <begin position="334"/>
        <end position="354"/>
    </location>
</feature>
<dbReference type="GO" id="GO:0005262">
    <property type="term" value="F:calcium channel activity"/>
    <property type="evidence" value="ECO:0007669"/>
    <property type="project" value="InterPro"/>
</dbReference>
<evidence type="ECO:0000313" key="14">
    <source>
        <dbReference type="EnsemblMetazoa" id="XP_030836431"/>
    </source>
</evidence>
<dbReference type="InterPro" id="IPR002110">
    <property type="entry name" value="Ankyrin_rpt"/>
</dbReference>
<dbReference type="RefSeq" id="XP_030836431.1">
    <property type="nucleotide sequence ID" value="XM_030980571.1"/>
</dbReference>
<dbReference type="PRINTS" id="PR01097">
    <property type="entry name" value="TRNSRECEPTRP"/>
</dbReference>
<feature type="compositionally biased region" description="Acidic residues" evidence="11">
    <location>
        <begin position="1036"/>
        <end position="1060"/>
    </location>
</feature>
<evidence type="ECO:0000256" key="9">
    <source>
        <dbReference type="ARBA" id="ARBA00023303"/>
    </source>
</evidence>
<sequence length="1143" mass="129699">MMRSDGTRQRSIIMPKFYHVDSLSDRIPLQIVRKEVPLSPAEKQYLLAVERGDFASVRHALEEAEIYFNININCRDPLGRTALQIAIQNENIEIIELLLRYHVHVGDALLHAIDEEVVEAVELLLNYKPPKKDLHVRILQETQESDYDSDISPVIMAAHRNNYEILKVLLERGASIPKPHDVKCGCDDCKASIRHDGLRHSRSRLNIYRALASSSLIALSSDDPVLTAFELSWELRKLSHKENEFKEEYEKLAENCRVFATQLLDQTRGSHELSTILNRDEDAPSSEEPLSRLRLAIKYKQKAFTAHPNCQQLLAEEWYQGLPGWRRQHWTLKVVISFFVGMSFPLLSFMYLLAPKTKLGRILRLPFIQFICHSASYLIFVVLLLMASLEFTNKSTSTRVDMRGPPPTDVELLIAWWIAGFVWAEIKQLWDAGIIEYLHDWWNLLDFITNSLYITVIGLRVTAYVNIHIILNESYGDKDLLRAEWDMWDPTLLAEAAFAVANVLSMLRLVYLFTANSHLGPLQISLGRMVEDIIKFAFLAILVLFSFAAGLNQLYWVYSSPPPDGSGCTGVTCENQDHNVFSNMLTSLEALMWAIFGQLQVSVVNLPTSHDVTVFIGAVMLCTYSVITIVILLNLLIAMMNTSFQKIQTRADMEWKFARAKLWMSYFEEGNTLPSPFNTIPSPKSFYYLFRYLWKNICCCQWKLKKQASVNRVRDQTQKKKEKDDDYQRVVKNLVKRYLKYSKRGEQEKGVTEDDLNEIKQDISAFRYEMLEILKNKDPVIAPKSVKFQNGTGGNGPDPSRKTTNSSDDENKLHRVPSYLFRKGKKGKKSPSHDQPAIKPIKSAPIRDEDYAMPDFLKVKNVKNVMVAVNELQKKSMRRRLSQAAVIEARAQEERRLSAASLSPDAIQEVAPPWKKPTLSDSGISESVEDPPVPRKLDTVNEYSTEEEGVSQSGGSQERKDRDVDDVDDSSRRSSLTGRAPLRREKAFASRMEEEGNPPVIPPADPNAPSPDASADSQSTSGIASTNNSFQSQDSREDDLDDENDDGDDDDDDDDDEDDDLHITEANATNSSEEIDEDASVDRVNLSPLLGSSGGVGDQPLTEIPQLNWQSKRPSNPWTDNNPPKDGIEMKRYVYNGFNNSSQ</sequence>
<dbReference type="GeneID" id="584852"/>
<dbReference type="SUPFAM" id="SSF48403">
    <property type="entry name" value="Ankyrin repeat"/>
    <property type="match status" value="1"/>
</dbReference>
<feature type="compositionally biased region" description="Pro residues" evidence="11">
    <location>
        <begin position="999"/>
        <end position="1009"/>
    </location>
</feature>
<dbReference type="Pfam" id="PF08344">
    <property type="entry name" value="TRP_2"/>
    <property type="match status" value="1"/>
</dbReference>
<feature type="transmembrane region" description="Helical" evidence="12">
    <location>
        <begin position="366"/>
        <end position="389"/>
    </location>
</feature>
<dbReference type="PROSITE" id="PS50088">
    <property type="entry name" value="ANK_REPEAT"/>
    <property type="match status" value="1"/>
</dbReference>
<feature type="transmembrane region" description="Helical" evidence="12">
    <location>
        <begin position="492"/>
        <end position="513"/>
    </location>
</feature>
<dbReference type="PANTHER" id="PTHR10117">
    <property type="entry name" value="TRANSIENT RECEPTOR POTENTIAL CHANNEL"/>
    <property type="match status" value="1"/>
</dbReference>
<organism evidence="14 15">
    <name type="scientific">Strongylocentrotus purpuratus</name>
    <name type="common">Purple sea urchin</name>
    <dbReference type="NCBI Taxonomy" id="7668"/>
    <lineage>
        <taxon>Eukaryota</taxon>
        <taxon>Metazoa</taxon>
        <taxon>Echinodermata</taxon>
        <taxon>Eleutherozoa</taxon>
        <taxon>Echinozoa</taxon>
        <taxon>Echinoidea</taxon>
        <taxon>Euechinoidea</taxon>
        <taxon>Echinacea</taxon>
        <taxon>Camarodonta</taxon>
        <taxon>Echinidea</taxon>
        <taxon>Strongylocentrotidae</taxon>
        <taxon>Strongylocentrotus</taxon>
    </lineage>
</organism>
<keyword evidence="6 10" id="KW-0040">ANK repeat</keyword>
<dbReference type="SMART" id="SM01420">
    <property type="entry name" value="TRP_2"/>
    <property type="match status" value="1"/>
</dbReference>
<accession>A0A7M7NJ88</accession>
<evidence type="ECO:0000259" key="13">
    <source>
        <dbReference type="SMART" id="SM01420"/>
    </source>
</evidence>
<feature type="transmembrane region" description="Helical" evidence="12">
    <location>
        <begin position="450"/>
        <end position="471"/>
    </location>
</feature>
<evidence type="ECO:0000256" key="7">
    <source>
        <dbReference type="ARBA" id="ARBA00023065"/>
    </source>
</evidence>
<dbReference type="SMART" id="SM00248">
    <property type="entry name" value="ANK"/>
    <property type="match status" value="2"/>
</dbReference>
<feature type="repeat" description="ANK" evidence="10">
    <location>
        <begin position="149"/>
        <end position="181"/>
    </location>
</feature>
<feature type="compositionally biased region" description="Basic and acidic residues" evidence="11">
    <location>
        <begin position="982"/>
        <end position="994"/>
    </location>
</feature>
<dbReference type="AlphaFoldDB" id="A0A7M7NJ88"/>
<dbReference type="InterPro" id="IPR005821">
    <property type="entry name" value="Ion_trans_dom"/>
</dbReference>
<protein>
    <recommendedName>
        <fullName evidence="13">Transient receptor ion channel domain-containing protein</fullName>
    </recommendedName>
</protein>
<dbReference type="PROSITE" id="PS50297">
    <property type="entry name" value="ANK_REP_REGION"/>
    <property type="match status" value="1"/>
</dbReference>
<dbReference type="GO" id="GO:0016020">
    <property type="term" value="C:membrane"/>
    <property type="evidence" value="ECO:0007669"/>
    <property type="project" value="UniProtKB-SubCell"/>
</dbReference>
<keyword evidence="2" id="KW-0813">Transport</keyword>
<evidence type="ECO:0000256" key="10">
    <source>
        <dbReference type="PROSITE-ProRule" id="PRU00023"/>
    </source>
</evidence>
<dbReference type="Pfam" id="PF00520">
    <property type="entry name" value="Ion_trans"/>
    <property type="match status" value="1"/>
</dbReference>
<keyword evidence="7" id="KW-0406">Ion transport</keyword>
<dbReference type="Gene3D" id="1.25.40.20">
    <property type="entry name" value="Ankyrin repeat-containing domain"/>
    <property type="match status" value="1"/>
</dbReference>
<feature type="transmembrane region" description="Helical" evidence="12">
    <location>
        <begin position="614"/>
        <end position="637"/>
    </location>
</feature>
<feature type="region of interest" description="Disordered" evidence="11">
    <location>
        <begin position="895"/>
        <end position="1129"/>
    </location>
</feature>
<evidence type="ECO:0000256" key="12">
    <source>
        <dbReference type="SAM" id="Phobius"/>
    </source>
</evidence>
<feature type="domain" description="Transient receptor ion channel" evidence="13">
    <location>
        <begin position="184"/>
        <end position="246"/>
    </location>
</feature>
<keyword evidence="4" id="KW-0677">Repeat</keyword>
<dbReference type="NCBIfam" id="TIGR00870">
    <property type="entry name" value="trp"/>
    <property type="match status" value="1"/>
</dbReference>
<dbReference type="Pfam" id="PF12796">
    <property type="entry name" value="Ank_2"/>
    <property type="match status" value="1"/>
</dbReference>
<evidence type="ECO:0000256" key="1">
    <source>
        <dbReference type="ARBA" id="ARBA00004141"/>
    </source>
</evidence>
<feature type="transmembrane region" description="Helical" evidence="12">
    <location>
        <begin position="590"/>
        <end position="608"/>
    </location>
</feature>
<dbReference type="InterPro" id="IPR002153">
    <property type="entry name" value="TRPC_channel"/>
</dbReference>
<dbReference type="InterPro" id="IPR013555">
    <property type="entry name" value="TRP_dom"/>
</dbReference>
<feature type="region of interest" description="Disordered" evidence="11">
    <location>
        <begin position="784"/>
        <end position="845"/>
    </location>
</feature>
<reference evidence="14" key="2">
    <citation type="submission" date="2021-01" db="UniProtKB">
        <authorList>
            <consortium name="EnsemblMetazoa"/>
        </authorList>
    </citation>
    <scope>IDENTIFICATION</scope>
</reference>
<keyword evidence="8 12" id="KW-0472">Membrane</keyword>
<keyword evidence="15" id="KW-1185">Reference proteome</keyword>
<evidence type="ECO:0000256" key="8">
    <source>
        <dbReference type="ARBA" id="ARBA00023136"/>
    </source>
</evidence>
<proteinExistence type="predicted"/>
<dbReference type="InterPro" id="IPR036770">
    <property type="entry name" value="Ankyrin_rpt-contain_sf"/>
</dbReference>
<evidence type="ECO:0000256" key="3">
    <source>
        <dbReference type="ARBA" id="ARBA00022692"/>
    </source>
</evidence>
<evidence type="ECO:0000256" key="2">
    <source>
        <dbReference type="ARBA" id="ARBA00022448"/>
    </source>
</evidence>
<dbReference type="EnsemblMetazoa" id="XM_030980571">
    <property type="protein sequence ID" value="XP_030836431"/>
    <property type="gene ID" value="LOC584852"/>
</dbReference>
<dbReference type="PANTHER" id="PTHR10117:SF54">
    <property type="entry name" value="TRANSIENT RECEPTOR POTENTIAL-GAMMA PROTEIN"/>
    <property type="match status" value="1"/>
</dbReference>
<evidence type="ECO:0000256" key="11">
    <source>
        <dbReference type="SAM" id="MobiDB-lite"/>
    </source>
</evidence>
<feature type="compositionally biased region" description="Polar residues" evidence="11">
    <location>
        <begin position="1020"/>
        <end position="1033"/>
    </location>
</feature>
<reference evidence="15" key="1">
    <citation type="submission" date="2015-02" db="EMBL/GenBank/DDBJ databases">
        <title>Genome sequencing for Strongylocentrotus purpuratus.</title>
        <authorList>
            <person name="Murali S."/>
            <person name="Liu Y."/>
            <person name="Vee V."/>
            <person name="English A."/>
            <person name="Wang M."/>
            <person name="Skinner E."/>
            <person name="Han Y."/>
            <person name="Muzny D.M."/>
            <person name="Worley K.C."/>
            <person name="Gibbs R.A."/>
        </authorList>
    </citation>
    <scope>NUCLEOTIDE SEQUENCE</scope>
</reference>
<feature type="compositionally biased region" description="Polar residues" evidence="11">
    <location>
        <begin position="1105"/>
        <end position="1122"/>
    </location>
</feature>
<evidence type="ECO:0000313" key="15">
    <source>
        <dbReference type="Proteomes" id="UP000007110"/>
    </source>
</evidence>
<evidence type="ECO:0000256" key="5">
    <source>
        <dbReference type="ARBA" id="ARBA00022989"/>
    </source>
</evidence>
<feature type="compositionally biased region" description="Low complexity" evidence="11">
    <location>
        <begin position="1010"/>
        <end position="1019"/>
    </location>
</feature>
<evidence type="ECO:0000256" key="4">
    <source>
        <dbReference type="ARBA" id="ARBA00022737"/>
    </source>
</evidence>
<comment type="subcellular location">
    <subcellularLocation>
        <location evidence="1">Membrane</location>
        <topology evidence="1">Multi-pass membrane protein</topology>
    </subcellularLocation>
</comment>
<name>A0A7M7NJ88_STRPU</name>
<keyword evidence="5 12" id="KW-1133">Transmembrane helix</keyword>
<feature type="transmembrane region" description="Helical" evidence="12">
    <location>
        <begin position="533"/>
        <end position="551"/>
    </location>
</feature>
<evidence type="ECO:0000256" key="6">
    <source>
        <dbReference type="ARBA" id="ARBA00023043"/>
    </source>
</evidence>
<keyword evidence="9" id="KW-0407">Ion channel</keyword>
<dbReference type="Proteomes" id="UP000007110">
    <property type="component" value="Unassembled WGS sequence"/>
</dbReference>
<keyword evidence="3 12" id="KW-0812">Transmembrane</keyword>